<organism evidence="5 6">
    <name type="scientific">Acidisarcina polymorpha</name>
    <dbReference type="NCBI Taxonomy" id="2211140"/>
    <lineage>
        <taxon>Bacteria</taxon>
        <taxon>Pseudomonadati</taxon>
        <taxon>Acidobacteriota</taxon>
        <taxon>Terriglobia</taxon>
        <taxon>Terriglobales</taxon>
        <taxon>Acidobacteriaceae</taxon>
        <taxon>Acidisarcina</taxon>
    </lineage>
</organism>
<geneLocation type="plasmid" evidence="5">
    <name>pACPOL3</name>
</geneLocation>
<dbReference type="EMBL" id="CP030844">
    <property type="protein sequence ID" value="AXC16350.1"/>
    <property type="molecule type" value="Genomic_DNA"/>
</dbReference>
<name>A0A2Z5GBM0_9BACT</name>
<keyword evidence="1" id="KW-0805">Transcription regulation</keyword>
<dbReference type="CDD" id="cd03137">
    <property type="entry name" value="GATase1_AraC_1"/>
    <property type="match status" value="1"/>
</dbReference>
<evidence type="ECO:0000313" key="4">
    <source>
        <dbReference type="EMBL" id="AXC16322.1"/>
    </source>
</evidence>
<protein>
    <submittedName>
        <fullName evidence="5">Transcriptional regulator containing an amidase domain and an AraC-type DNA-binding HTH domain</fullName>
    </submittedName>
</protein>
<evidence type="ECO:0000259" key="3">
    <source>
        <dbReference type="PROSITE" id="PS01124"/>
    </source>
</evidence>
<keyword evidence="5" id="KW-0238">DNA-binding</keyword>
<proteinExistence type="predicted"/>
<accession>A0A2Z5GBM0</accession>
<dbReference type="PANTHER" id="PTHR43130:SF3">
    <property type="entry name" value="HTH-TYPE TRANSCRIPTIONAL REGULATOR RV1931C"/>
    <property type="match status" value="1"/>
</dbReference>
<dbReference type="KEGG" id="abas:ACPOL_7158"/>
<evidence type="ECO:0000313" key="6">
    <source>
        <dbReference type="Proteomes" id="UP000253606"/>
    </source>
</evidence>
<dbReference type="InterPro" id="IPR029062">
    <property type="entry name" value="Class_I_gatase-like"/>
</dbReference>
<dbReference type="InterPro" id="IPR002818">
    <property type="entry name" value="DJ-1/PfpI"/>
</dbReference>
<reference evidence="5 6" key="1">
    <citation type="journal article" date="2018" name="Front. Microbiol.">
        <title>Hydrolytic Capabilities as a Key to Environmental Success: Chitinolytic and Cellulolytic Acidobacteria From Acidic Sub-arctic Soils and Boreal Peatlands.</title>
        <authorList>
            <person name="Belova S.E."/>
            <person name="Ravin N.V."/>
            <person name="Pankratov T.A."/>
            <person name="Rakitin A.L."/>
            <person name="Ivanova A.A."/>
            <person name="Beletsky A.V."/>
            <person name="Mardanov A.V."/>
            <person name="Sinninghe Damste J.S."/>
            <person name="Dedysh S.N."/>
        </authorList>
    </citation>
    <scope>NUCLEOTIDE SEQUENCE [LARGE SCALE GENOMIC DNA]</scope>
    <source>
        <strain evidence="5 6">SBC82</strain>
        <plasmid evidence="6">pacpol3</plasmid>
        <plasmid evidence="5">pACPOL3</plasmid>
        <plasmid evidence="4">pACPOL4</plasmid>
        <plasmid evidence="6">pacpol4</plasmid>
    </source>
</reference>
<dbReference type="SMART" id="SM00342">
    <property type="entry name" value="HTH_ARAC"/>
    <property type="match status" value="1"/>
</dbReference>
<geneLocation type="plasmid" evidence="6">
    <name>pacpol4</name>
</geneLocation>
<dbReference type="Proteomes" id="UP000253606">
    <property type="component" value="Plasmid pACPOL4"/>
</dbReference>
<dbReference type="PANTHER" id="PTHR43130">
    <property type="entry name" value="ARAC-FAMILY TRANSCRIPTIONAL REGULATOR"/>
    <property type="match status" value="1"/>
</dbReference>
<dbReference type="Pfam" id="PF01965">
    <property type="entry name" value="DJ-1_PfpI"/>
    <property type="match status" value="1"/>
</dbReference>
<feature type="domain" description="HTH araC/xylS-type" evidence="3">
    <location>
        <begin position="210"/>
        <end position="308"/>
    </location>
</feature>
<dbReference type="SUPFAM" id="SSF46689">
    <property type="entry name" value="Homeodomain-like"/>
    <property type="match status" value="2"/>
</dbReference>
<dbReference type="OrthoDB" id="6382410at2"/>
<evidence type="ECO:0000256" key="2">
    <source>
        <dbReference type="ARBA" id="ARBA00023163"/>
    </source>
</evidence>
<dbReference type="Proteomes" id="UP000253606">
    <property type="component" value="Plasmid pACPOL3"/>
</dbReference>
<dbReference type="InterPro" id="IPR052158">
    <property type="entry name" value="INH-QAR"/>
</dbReference>
<dbReference type="GO" id="GO:0043565">
    <property type="term" value="F:sequence-specific DNA binding"/>
    <property type="evidence" value="ECO:0007669"/>
    <property type="project" value="InterPro"/>
</dbReference>
<geneLocation type="plasmid" evidence="6">
    <name>pacpol3</name>
</geneLocation>
<keyword evidence="6" id="KW-1185">Reference proteome</keyword>
<keyword evidence="2" id="KW-0804">Transcription</keyword>
<dbReference type="SUPFAM" id="SSF52317">
    <property type="entry name" value="Class I glutamine amidotransferase-like"/>
    <property type="match status" value="1"/>
</dbReference>
<gene>
    <name evidence="4" type="ORF">ACPOL_7130</name>
    <name evidence="5" type="ORF">ACPOL_7158</name>
</gene>
<dbReference type="PROSITE" id="PS01124">
    <property type="entry name" value="HTH_ARAC_FAMILY_2"/>
    <property type="match status" value="1"/>
</dbReference>
<keyword evidence="5" id="KW-0614">Plasmid</keyword>
<dbReference type="RefSeq" id="WP_114211472.1">
    <property type="nucleotide sequence ID" value="NZ_CP030843.1"/>
</dbReference>
<dbReference type="KEGG" id="abas:ACPOL_7130"/>
<evidence type="ECO:0000313" key="5">
    <source>
        <dbReference type="EMBL" id="AXC16350.1"/>
    </source>
</evidence>
<dbReference type="InterPro" id="IPR018060">
    <property type="entry name" value="HTH_AraC"/>
</dbReference>
<evidence type="ECO:0000256" key="1">
    <source>
        <dbReference type="ARBA" id="ARBA00023015"/>
    </source>
</evidence>
<dbReference type="EMBL" id="CP030843">
    <property type="protein sequence ID" value="AXC16322.1"/>
    <property type="molecule type" value="Genomic_DNA"/>
</dbReference>
<sequence>MAKEIGFLLYPGYLLLDLAGPMSAFALAERYSQQMPYRMRMVSVPGGPISNSFGLSVETSSLNRKRFDTLIVVGGARWLLKPSDSAAIRSASSKTRRTASVCTGAFVLAQCGLLDGLRVTTHWRRAAELQREHGAVRVESDAIFIKDGRVWTSAGVTAGIDLALAMIEEDYGAAIALEVSRELVVYYRRPGGQSQFSTMSEIAPETDRIRIALSYAREHLTQSLSLERLAEVAHLSPRQFGRLFKAETGETPAKAVERLRAEVARNRVENDTEPVESIASAVGFYDPERMRRTFVRLYGEPPQSLRRKARRGS</sequence>
<dbReference type="Gene3D" id="1.10.10.60">
    <property type="entry name" value="Homeodomain-like"/>
    <property type="match status" value="1"/>
</dbReference>
<dbReference type="InterPro" id="IPR009057">
    <property type="entry name" value="Homeodomain-like_sf"/>
</dbReference>
<geneLocation type="plasmid" evidence="4">
    <name>pACPOL4</name>
</geneLocation>
<dbReference type="GO" id="GO:0003700">
    <property type="term" value="F:DNA-binding transcription factor activity"/>
    <property type="evidence" value="ECO:0007669"/>
    <property type="project" value="InterPro"/>
</dbReference>
<dbReference type="AlphaFoldDB" id="A0A2Z5GBM0"/>
<dbReference type="Gene3D" id="3.40.50.880">
    <property type="match status" value="1"/>
</dbReference>
<dbReference type="Pfam" id="PF12833">
    <property type="entry name" value="HTH_18"/>
    <property type="match status" value="1"/>
</dbReference>